<gene>
    <name evidence="3" type="ORF">Q9L42_004910</name>
</gene>
<sequence length="291" mass="32302">MRLLAYALMPLLVLVTLASVSCLLGYLILLALGDVVELSKVISKGTQVLLVLSIVPLMSWLKMTWAELGFANKSQFIRQMGLGLLLGVATLLPVLLVLYGLDIHVIDQGKEWTVGKAATKIVVALLLALLISFFEEPVFRGLLLASFRRKMAVGMAIFLSSFYYAALHFLKTKTKVPYQDLSPESGFRLMTEAFGNWLNPEIFSALLALLVVGVFLAVVRTEFGNGLGICVGCHAAWVWQIKVSKDFFDTDKQAEYYYLVSGYDGVVGPLVTVWLSLAIAAYYLWKKYKIR</sequence>
<reference evidence="3 4" key="1">
    <citation type="journal article" date="2024" name="Microbiology">
        <title>Methylomarinum rosea sp. nov., a novel halophilic methanotrophic bacterium from the hypersaline Lake Elton.</title>
        <authorList>
            <person name="Suleimanov R.Z."/>
            <person name="Oshkin I.Y."/>
            <person name="Danilova O.V."/>
            <person name="Suzina N.E."/>
            <person name="Dedysh S.N."/>
        </authorList>
    </citation>
    <scope>NUCLEOTIDE SEQUENCE [LARGE SCALE GENOMIC DNA]</scope>
    <source>
        <strain evidence="3 4">Ch1-1</strain>
    </source>
</reference>
<feature type="transmembrane region" description="Helical" evidence="1">
    <location>
        <begin position="121"/>
        <end position="139"/>
    </location>
</feature>
<dbReference type="GO" id="GO:0004175">
    <property type="term" value="F:endopeptidase activity"/>
    <property type="evidence" value="ECO:0007669"/>
    <property type="project" value="UniProtKB-ARBA"/>
</dbReference>
<dbReference type="KEGG" id="mech:Q9L42_004910"/>
<dbReference type="GO" id="GO:0080120">
    <property type="term" value="P:CAAX-box protein maturation"/>
    <property type="evidence" value="ECO:0007669"/>
    <property type="project" value="UniProtKB-ARBA"/>
</dbReference>
<keyword evidence="1" id="KW-0812">Transmembrane</keyword>
<feature type="transmembrane region" description="Helical" evidence="1">
    <location>
        <begin position="151"/>
        <end position="170"/>
    </location>
</feature>
<dbReference type="EMBL" id="CP157743">
    <property type="protein sequence ID" value="XBS21468.1"/>
    <property type="molecule type" value="Genomic_DNA"/>
</dbReference>
<feature type="transmembrane region" description="Helical" evidence="1">
    <location>
        <begin position="82"/>
        <end position="101"/>
    </location>
</feature>
<keyword evidence="3" id="KW-0378">Hydrolase</keyword>
<keyword evidence="1" id="KW-1133">Transmembrane helix</keyword>
<evidence type="ECO:0000256" key="1">
    <source>
        <dbReference type="SAM" id="Phobius"/>
    </source>
</evidence>
<organism evidence="3 4">
    <name type="scientific">Methylomarinum roseum</name>
    <dbReference type="NCBI Taxonomy" id="3067653"/>
    <lineage>
        <taxon>Bacteria</taxon>
        <taxon>Pseudomonadati</taxon>
        <taxon>Pseudomonadota</taxon>
        <taxon>Gammaproteobacteria</taxon>
        <taxon>Methylococcales</taxon>
        <taxon>Methylococcaceae</taxon>
        <taxon>Methylomarinum</taxon>
    </lineage>
</organism>
<evidence type="ECO:0000313" key="4">
    <source>
        <dbReference type="Proteomes" id="UP001225378"/>
    </source>
</evidence>
<dbReference type="EC" id="3.4.-.-" evidence="3"/>
<keyword evidence="4" id="KW-1185">Reference proteome</keyword>
<feature type="transmembrane region" description="Helical" evidence="1">
    <location>
        <begin position="226"/>
        <end position="243"/>
    </location>
</feature>
<dbReference type="RefSeq" id="WP_349432130.1">
    <property type="nucleotide sequence ID" value="NZ_CP157743.1"/>
</dbReference>
<feature type="transmembrane region" description="Helical" evidence="1">
    <location>
        <begin position="42"/>
        <end position="61"/>
    </location>
</feature>
<dbReference type="InterPro" id="IPR003675">
    <property type="entry name" value="Rce1/LyrA-like_dom"/>
</dbReference>
<dbReference type="Pfam" id="PF02517">
    <property type="entry name" value="Rce1-like"/>
    <property type="match status" value="1"/>
</dbReference>
<dbReference type="PANTHER" id="PTHR39430">
    <property type="entry name" value="MEMBRANE-ASSOCIATED PROTEASE-RELATED"/>
    <property type="match status" value="1"/>
</dbReference>
<evidence type="ECO:0000313" key="3">
    <source>
        <dbReference type="EMBL" id="XBS21468.1"/>
    </source>
</evidence>
<protein>
    <submittedName>
        <fullName evidence="3">CPBP family intramembrane glutamic endopeptidase</fullName>
        <ecNumber evidence="3">3.4.-.-</ecNumber>
    </submittedName>
</protein>
<feature type="transmembrane region" description="Helical" evidence="1">
    <location>
        <begin position="202"/>
        <end position="219"/>
    </location>
</feature>
<name>A0AAU7NWY9_9GAMM</name>
<keyword evidence="1" id="KW-0472">Membrane</keyword>
<evidence type="ECO:0000259" key="2">
    <source>
        <dbReference type="Pfam" id="PF02517"/>
    </source>
</evidence>
<dbReference type="PROSITE" id="PS51257">
    <property type="entry name" value="PROKAR_LIPOPROTEIN"/>
    <property type="match status" value="1"/>
</dbReference>
<dbReference type="AlphaFoldDB" id="A0AAU7NWY9"/>
<accession>A0AAU7NWY9</accession>
<feature type="domain" description="CAAX prenyl protease 2/Lysostaphin resistance protein A-like" evidence="2">
    <location>
        <begin position="120"/>
        <end position="238"/>
    </location>
</feature>
<proteinExistence type="predicted"/>
<feature type="transmembrane region" description="Helical" evidence="1">
    <location>
        <begin position="263"/>
        <end position="285"/>
    </location>
</feature>
<dbReference type="Proteomes" id="UP001225378">
    <property type="component" value="Chromosome"/>
</dbReference>
<dbReference type="PANTHER" id="PTHR39430:SF1">
    <property type="entry name" value="PROTEASE"/>
    <property type="match status" value="1"/>
</dbReference>